<sequence length="360" mass="39891">MATPAELQKLLTQGQLPALEELLQNSTDVEKTLEEIFRVEATMPSGFREIMLDFVHGLPQDRWIVSACEVMLKQSGRWDSWVVALVLRKVMQRAVGQTLMLAEIVWARDLSFTARALACGSPVTISSAIDGNVLYVAGSSYDFDEKNRSPFCWKGTWANDNKKELWRLVAAQTGTSSDFYFVSVYAEGYLYASQVPVTSDVDGFAMKRVLVKHGESPPNPGKTVPDAAGLWHLQSLEGETYTLYNASHDAFLSSPREASDGSRRDVVAAPFRPLDGKRSTSREWSVSATPSALEMALQQFFARRYTEAVDLFTEILAKDQLSTADRTKVLCYRMAANLKLQNGGCFKQDLGLVTDAGQTS</sequence>
<dbReference type="KEGG" id="psoj:PHYSODRAFT_306218"/>
<organism evidence="1 2">
    <name type="scientific">Phytophthora sojae (strain P6497)</name>
    <name type="common">Soybean stem and root rot agent</name>
    <name type="synonym">Phytophthora megasperma f. sp. glycines</name>
    <dbReference type="NCBI Taxonomy" id="1094619"/>
    <lineage>
        <taxon>Eukaryota</taxon>
        <taxon>Sar</taxon>
        <taxon>Stramenopiles</taxon>
        <taxon>Oomycota</taxon>
        <taxon>Peronosporomycetes</taxon>
        <taxon>Peronosporales</taxon>
        <taxon>Peronosporaceae</taxon>
        <taxon>Phytophthora</taxon>
    </lineage>
</organism>
<dbReference type="RefSeq" id="XP_009536362.1">
    <property type="nucleotide sequence ID" value="XM_009538067.1"/>
</dbReference>
<accession>G5A8G4</accession>
<keyword evidence="2" id="KW-1185">Reference proteome</keyword>
<proteinExistence type="predicted"/>
<dbReference type="Proteomes" id="UP000002640">
    <property type="component" value="Unassembled WGS sequence"/>
</dbReference>
<name>G5A8G4_PHYSP</name>
<reference evidence="1 2" key="1">
    <citation type="journal article" date="2006" name="Science">
        <title>Phytophthora genome sequences uncover evolutionary origins and mechanisms of pathogenesis.</title>
        <authorList>
            <person name="Tyler B.M."/>
            <person name="Tripathy S."/>
            <person name="Zhang X."/>
            <person name="Dehal P."/>
            <person name="Jiang R.H."/>
            <person name="Aerts A."/>
            <person name="Arredondo F.D."/>
            <person name="Baxter L."/>
            <person name="Bensasson D."/>
            <person name="Beynon J.L."/>
            <person name="Chapman J."/>
            <person name="Damasceno C.M."/>
            <person name="Dorrance A.E."/>
            <person name="Dou D."/>
            <person name="Dickerman A.W."/>
            <person name="Dubchak I.L."/>
            <person name="Garbelotto M."/>
            <person name="Gijzen M."/>
            <person name="Gordon S.G."/>
            <person name="Govers F."/>
            <person name="Grunwald N.J."/>
            <person name="Huang W."/>
            <person name="Ivors K.L."/>
            <person name="Jones R.W."/>
            <person name="Kamoun S."/>
            <person name="Krampis K."/>
            <person name="Lamour K.H."/>
            <person name="Lee M.K."/>
            <person name="McDonald W.H."/>
            <person name="Medina M."/>
            <person name="Meijer H.J."/>
            <person name="Nordberg E.K."/>
            <person name="Maclean D.J."/>
            <person name="Ospina-Giraldo M.D."/>
            <person name="Morris P.F."/>
            <person name="Phuntumart V."/>
            <person name="Putnam N.H."/>
            <person name="Rash S."/>
            <person name="Rose J.K."/>
            <person name="Sakihama Y."/>
            <person name="Salamov A.A."/>
            <person name="Savidor A."/>
            <person name="Scheuring C.F."/>
            <person name="Smith B.M."/>
            <person name="Sobral B.W."/>
            <person name="Terry A."/>
            <person name="Torto-Alalibo T.A."/>
            <person name="Win J."/>
            <person name="Xu Z."/>
            <person name="Zhang H."/>
            <person name="Grigoriev I.V."/>
            <person name="Rokhsar D.S."/>
            <person name="Boore J.L."/>
        </authorList>
    </citation>
    <scope>NUCLEOTIDE SEQUENCE [LARGE SCALE GENOMIC DNA]</scope>
    <source>
        <strain evidence="1 2">P6497</strain>
    </source>
</reference>
<protein>
    <submittedName>
        <fullName evidence="1">Uncharacterized protein</fullName>
    </submittedName>
</protein>
<evidence type="ECO:0000313" key="2">
    <source>
        <dbReference type="Proteomes" id="UP000002640"/>
    </source>
</evidence>
<dbReference type="GeneID" id="20642670"/>
<dbReference type="InParanoid" id="G5A8G4"/>
<dbReference type="OMA" id="NRSPFCW"/>
<dbReference type="AlphaFoldDB" id="G5A8G4"/>
<dbReference type="EMBL" id="JH159161">
    <property type="protein sequence ID" value="EGZ08190.1"/>
    <property type="molecule type" value="Genomic_DNA"/>
</dbReference>
<evidence type="ECO:0000313" key="1">
    <source>
        <dbReference type="EMBL" id="EGZ08190.1"/>
    </source>
</evidence>
<gene>
    <name evidence="1" type="ORF">PHYSODRAFT_306218</name>
</gene>